<dbReference type="PaxDb" id="121845-A0A1S3D5K6"/>
<proteinExistence type="predicted"/>
<dbReference type="PANTHER" id="PTHR11257:SF13">
    <property type="entry name" value="GEO07322P1"/>
    <property type="match status" value="1"/>
</dbReference>
<dbReference type="KEGG" id="dci:103511015"/>
<feature type="chain" id="PRO_5018035682" evidence="1">
    <location>
        <begin position="20"/>
        <end position="475"/>
    </location>
</feature>
<name>A0A1S3D5K6_DIACI</name>
<sequence>MKLFLSFCLIASVSLSVRGEDNITAHNLSKFLKKFQHININNITSNDRLLTSYTSCFLNKGPCSTESRELKRAFPIIMKTSCGSCKSEQKTLIWCIPNHHENLMRILQVRAENIQDILARIYYESCRVHSYRVYYEEYDFSPEVYLTSIAIGNQAGFWPRQQCASTNFYPLLLSKDTSSHIHFQDIHRWVLWIVDILFGVCGKFWLVCQTTSCTKQRVDSLITFLTGQYVELGPLLTPERLTDLCRELSTLHTFLLSDTDLGLSDCLSVSGGHQELGPLLTPERLTDLCLEFSTLHTFLLSDTNLGLSDCLTVSGGHQNKQLDKFLFYSFILVRTVILTTMSRLLVCISTISLIVCAVSLVSAQKKQAESAPESGILDNFDVDSVLNNGRVLKNYVKCVLNMGPCTAEGREMKRVLPDVLKTACGKCSEQHKERLRKVLLKLKNDPKLKEDYNKIIEKYDPKKEYVANLEKFLLS</sequence>
<protein>
    <submittedName>
        <fullName evidence="3">Uncharacterized protein LOC103511015</fullName>
    </submittedName>
</protein>
<evidence type="ECO:0000313" key="2">
    <source>
        <dbReference type="Proteomes" id="UP000079169"/>
    </source>
</evidence>
<feature type="signal peptide" evidence="1">
    <location>
        <begin position="1"/>
        <end position="19"/>
    </location>
</feature>
<dbReference type="InterPro" id="IPR036682">
    <property type="entry name" value="OS_D_A10/PebIII_sf"/>
</dbReference>
<dbReference type="AlphaFoldDB" id="A0A1S3D5K6"/>
<evidence type="ECO:0000256" key="1">
    <source>
        <dbReference type="SAM" id="SignalP"/>
    </source>
</evidence>
<dbReference type="RefSeq" id="XP_008473947.2">
    <property type="nucleotide sequence ID" value="XM_008475725.2"/>
</dbReference>
<dbReference type="GeneID" id="103511015"/>
<evidence type="ECO:0000313" key="3">
    <source>
        <dbReference type="RefSeq" id="XP_008473947.2"/>
    </source>
</evidence>
<dbReference type="PANTHER" id="PTHR11257">
    <property type="entry name" value="CHEMOSENSORY PROTEIN-RELATED"/>
    <property type="match status" value="1"/>
</dbReference>
<keyword evidence="1" id="KW-0732">Signal</keyword>
<keyword evidence="2" id="KW-1185">Reference proteome</keyword>
<dbReference type="SUPFAM" id="SSF100910">
    <property type="entry name" value="Chemosensory protein Csp2"/>
    <property type="match status" value="2"/>
</dbReference>
<dbReference type="Pfam" id="PF03392">
    <property type="entry name" value="OS-D"/>
    <property type="match status" value="2"/>
</dbReference>
<dbReference type="InterPro" id="IPR005055">
    <property type="entry name" value="A10/PebIII"/>
</dbReference>
<dbReference type="Proteomes" id="UP000079169">
    <property type="component" value="Unplaced"/>
</dbReference>
<gene>
    <name evidence="3" type="primary">LOC103511015</name>
</gene>
<organism evidence="2 3">
    <name type="scientific">Diaphorina citri</name>
    <name type="common">Asian citrus psyllid</name>
    <dbReference type="NCBI Taxonomy" id="121845"/>
    <lineage>
        <taxon>Eukaryota</taxon>
        <taxon>Metazoa</taxon>
        <taxon>Ecdysozoa</taxon>
        <taxon>Arthropoda</taxon>
        <taxon>Hexapoda</taxon>
        <taxon>Insecta</taxon>
        <taxon>Pterygota</taxon>
        <taxon>Neoptera</taxon>
        <taxon>Paraneoptera</taxon>
        <taxon>Hemiptera</taxon>
        <taxon>Sternorrhyncha</taxon>
        <taxon>Psylloidea</taxon>
        <taxon>Psyllidae</taxon>
        <taxon>Diaphorininae</taxon>
        <taxon>Diaphorina</taxon>
    </lineage>
</organism>
<dbReference type="Gene3D" id="1.10.2080.10">
    <property type="entry name" value="Insect odorant-binding protein A10/Ejaculatory bulb-specific protein 3"/>
    <property type="match status" value="2"/>
</dbReference>
<accession>A0A1S3D5K6</accession>
<reference evidence="3" key="1">
    <citation type="submission" date="2025-08" db="UniProtKB">
        <authorList>
            <consortium name="RefSeq"/>
        </authorList>
    </citation>
    <scope>IDENTIFICATION</scope>
</reference>